<name>A0ACB7UD32_DIOAL</name>
<dbReference type="Proteomes" id="UP000827976">
    <property type="component" value="Chromosome 17"/>
</dbReference>
<gene>
    <name evidence="1" type="ORF">IHE45_17G068900</name>
</gene>
<evidence type="ECO:0000313" key="1">
    <source>
        <dbReference type="EMBL" id="KAH7658161.1"/>
    </source>
</evidence>
<comment type="caution">
    <text evidence="1">The sequence shown here is derived from an EMBL/GenBank/DDBJ whole genome shotgun (WGS) entry which is preliminary data.</text>
</comment>
<reference evidence="2" key="1">
    <citation type="journal article" date="2022" name="Nat. Commun.">
        <title>Chromosome evolution and the genetic basis of agronomically important traits in greater yam.</title>
        <authorList>
            <person name="Bredeson J.V."/>
            <person name="Lyons J.B."/>
            <person name="Oniyinde I.O."/>
            <person name="Okereke N.R."/>
            <person name="Kolade O."/>
            <person name="Nnabue I."/>
            <person name="Nwadili C.O."/>
            <person name="Hribova E."/>
            <person name="Parker M."/>
            <person name="Nwogha J."/>
            <person name="Shu S."/>
            <person name="Carlson J."/>
            <person name="Kariba R."/>
            <person name="Muthemba S."/>
            <person name="Knop K."/>
            <person name="Barton G.J."/>
            <person name="Sherwood A.V."/>
            <person name="Lopez-Montes A."/>
            <person name="Asiedu R."/>
            <person name="Jamnadass R."/>
            <person name="Muchugi A."/>
            <person name="Goodstein D."/>
            <person name="Egesi C.N."/>
            <person name="Featherston J."/>
            <person name="Asfaw A."/>
            <person name="Simpson G.G."/>
            <person name="Dolezel J."/>
            <person name="Hendre P.S."/>
            <person name="Van Deynze A."/>
            <person name="Kumar P.L."/>
            <person name="Obidiegwu J.E."/>
            <person name="Bhattacharjee R."/>
            <person name="Rokhsar D.S."/>
        </authorList>
    </citation>
    <scope>NUCLEOTIDE SEQUENCE [LARGE SCALE GENOMIC DNA]</scope>
    <source>
        <strain evidence="2">cv. TDa95/00328</strain>
    </source>
</reference>
<sequence length="837" mass="92357">MAVPAISLPAKITPSKHPQFETFKHRLLRIADAGRLSGAISTLDLMSHRGIPADLLTYSSLLKSSIRSRDLHLGKLIHRHLLHSGLPLDAIVTNSLIALYSKCGDWDTACLIFDQMGANRNLVSWTTMISSAARSNMERTAIGMFCEMLELGFIPNEYTFCGVIQACSSSEFVWIGLVVLGFVIKTGFWREDVAVGSALIDMFAKNGDLCSARKVFDGMLVRNLVVWTLMITRYAQRGCGEKAIALFVGMCLDGHEPDRFSMSSVLAACAEVGSLQVGKQLHSLAIRIGLALDVCVGCSLVSMYAKCVFGGPMDDSRRVFEGMPEHNVMSWTALITGYVQSGHDEEALELFGEMIREGEIQPNHFTYSSILKACANLSEANIGEQVYAHVVKSGLTIVNFIGNSLVTMYAKSGRMDEARKAFEVLYEKNLVSYNAIVDGYLKNSNSEQAFELIHQIQGSDFGASAFTFASLLSAAASIGIMGKGQQLHAQLLKSGFESDTCISNALVSMYSKCGNIEDAVQAFQEMEDRNTISWTSMITGLAKHGHADKALELFHSMVAAGAKPNDITYIAVLSACSHVGLVSEGRKHFQSMKNDHGIIPRMEHYACMVDLLGRAGHLEEAIDFISSMPVKPDALVWRTLLSACRTHGHTEFGERAAREILYQEPDDPSAYVLLSNLYAMGGQWGKVAMIRSGMKEKSLNKEAGLSWIETEGNIHKFHAGDTSHRRSEEIYEKLDELATEIKRLGYVSDTSSVLHDVDDELKEKYVWQHSERLAVAFGLISTSALKPIRIFKNLRVCGDCHTAMKFMSMVAGREIILRDSNRFHRIKDGNCSCGDYW</sequence>
<dbReference type="EMBL" id="CM037027">
    <property type="protein sequence ID" value="KAH7658161.1"/>
    <property type="molecule type" value="Genomic_DNA"/>
</dbReference>
<keyword evidence="2" id="KW-1185">Reference proteome</keyword>
<organism evidence="1 2">
    <name type="scientific">Dioscorea alata</name>
    <name type="common">Purple yam</name>
    <dbReference type="NCBI Taxonomy" id="55571"/>
    <lineage>
        <taxon>Eukaryota</taxon>
        <taxon>Viridiplantae</taxon>
        <taxon>Streptophyta</taxon>
        <taxon>Embryophyta</taxon>
        <taxon>Tracheophyta</taxon>
        <taxon>Spermatophyta</taxon>
        <taxon>Magnoliopsida</taxon>
        <taxon>Liliopsida</taxon>
        <taxon>Dioscoreales</taxon>
        <taxon>Dioscoreaceae</taxon>
        <taxon>Dioscorea</taxon>
    </lineage>
</organism>
<evidence type="ECO:0000313" key="2">
    <source>
        <dbReference type="Proteomes" id="UP000827976"/>
    </source>
</evidence>
<proteinExistence type="predicted"/>
<accession>A0ACB7UD32</accession>
<protein>
    <submittedName>
        <fullName evidence="1">TPR-like protein</fullName>
    </submittedName>
</protein>